<evidence type="ECO:0000313" key="3">
    <source>
        <dbReference type="Proteomes" id="UP000708208"/>
    </source>
</evidence>
<reference evidence="2" key="1">
    <citation type="submission" date="2021-06" db="EMBL/GenBank/DDBJ databases">
        <authorList>
            <person name="Hodson N. C."/>
            <person name="Mongue J. A."/>
            <person name="Jaron S. K."/>
        </authorList>
    </citation>
    <scope>NUCLEOTIDE SEQUENCE</scope>
</reference>
<name>A0A8J2KH67_9HEXA</name>
<comment type="caution">
    <text evidence="2">The sequence shown here is derived from an EMBL/GenBank/DDBJ whole genome shotgun (WGS) entry which is preliminary data.</text>
</comment>
<evidence type="ECO:0000313" key="2">
    <source>
        <dbReference type="EMBL" id="CAG7816457.1"/>
    </source>
</evidence>
<protein>
    <recommendedName>
        <fullName evidence="1">BEN domain-containing protein</fullName>
    </recommendedName>
</protein>
<accession>A0A8J2KH67</accession>
<gene>
    <name evidence="2" type="ORF">AFUS01_LOCUS27076</name>
</gene>
<evidence type="ECO:0000259" key="1">
    <source>
        <dbReference type="PROSITE" id="PS51457"/>
    </source>
</evidence>
<feature type="domain" description="BEN" evidence="1">
    <location>
        <begin position="13"/>
        <end position="119"/>
    </location>
</feature>
<dbReference type="InterPro" id="IPR018379">
    <property type="entry name" value="BEN_domain"/>
</dbReference>
<dbReference type="OrthoDB" id="8890632at2759"/>
<dbReference type="AlphaFoldDB" id="A0A8J2KH67"/>
<organism evidence="2 3">
    <name type="scientific">Allacma fusca</name>
    <dbReference type="NCBI Taxonomy" id="39272"/>
    <lineage>
        <taxon>Eukaryota</taxon>
        <taxon>Metazoa</taxon>
        <taxon>Ecdysozoa</taxon>
        <taxon>Arthropoda</taxon>
        <taxon>Hexapoda</taxon>
        <taxon>Collembola</taxon>
        <taxon>Symphypleona</taxon>
        <taxon>Sminthuridae</taxon>
        <taxon>Allacma</taxon>
    </lineage>
</organism>
<proteinExistence type="predicted"/>
<sequence length="127" mass="14163">LASSENALEITIGSGVYMEKTVLAAAKLTSKTPTILARSLFRQLFNSDEMKRHSLFGRTCNANKSAEIYPSVDGIKRDALIEYCLTAYNLKPPSHSCKRGQVNEYVVQKTRIIDSLNKLLREQIAKA</sequence>
<feature type="non-terminal residue" evidence="2">
    <location>
        <position position="127"/>
    </location>
</feature>
<dbReference type="EMBL" id="CAJVCH010370770">
    <property type="protein sequence ID" value="CAG7816457.1"/>
    <property type="molecule type" value="Genomic_DNA"/>
</dbReference>
<dbReference type="PROSITE" id="PS51457">
    <property type="entry name" value="BEN"/>
    <property type="match status" value="1"/>
</dbReference>
<dbReference type="GO" id="GO:0003677">
    <property type="term" value="F:DNA binding"/>
    <property type="evidence" value="ECO:0007669"/>
    <property type="project" value="InterPro"/>
</dbReference>
<keyword evidence="3" id="KW-1185">Reference proteome</keyword>
<dbReference type="Proteomes" id="UP000708208">
    <property type="component" value="Unassembled WGS sequence"/>
</dbReference>